<dbReference type="AlphaFoldDB" id="A0A2J6SZZ7"/>
<evidence type="ECO:0000313" key="12">
    <source>
        <dbReference type="Proteomes" id="UP000235371"/>
    </source>
</evidence>
<name>A0A2J6SZZ7_9HELO</name>
<feature type="domain" description="RRM" evidence="9">
    <location>
        <begin position="476"/>
        <end position="546"/>
    </location>
</feature>
<dbReference type="InterPro" id="IPR048892">
    <property type="entry name" value="Nrd1_Seb1_dom2"/>
</dbReference>
<dbReference type="PANTHER" id="PTHR14089">
    <property type="entry name" value="PRE-MRNA-SPLICING FACTOR RBM22"/>
    <property type="match status" value="1"/>
</dbReference>
<dbReference type="Gene3D" id="3.30.70.330">
    <property type="match status" value="1"/>
</dbReference>
<feature type="region of interest" description="Disordered" evidence="8">
    <location>
        <begin position="326"/>
        <end position="464"/>
    </location>
</feature>
<dbReference type="FunFam" id="3.30.70.330:FF:000397">
    <property type="entry name" value="RNA binding protein Nrd1"/>
    <property type="match status" value="1"/>
</dbReference>
<dbReference type="FunCoup" id="A0A2J6SZZ7">
    <property type="interactions" value="234"/>
</dbReference>
<feature type="compositionally biased region" description="Pro residues" evidence="8">
    <location>
        <begin position="662"/>
        <end position="671"/>
    </location>
</feature>
<evidence type="ECO:0000256" key="8">
    <source>
        <dbReference type="SAM" id="MobiDB-lite"/>
    </source>
</evidence>
<dbReference type="InterPro" id="IPR035979">
    <property type="entry name" value="RBD_domain_sf"/>
</dbReference>
<dbReference type="Pfam" id="PF00076">
    <property type="entry name" value="RRM_1"/>
    <property type="match status" value="1"/>
</dbReference>
<keyword evidence="5" id="KW-0508">mRNA splicing</keyword>
<feature type="compositionally biased region" description="Polar residues" evidence="8">
    <location>
        <begin position="216"/>
        <end position="230"/>
    </location>
</feature>
<dbReference type="CDD" id="cd16984">
    <property type="entry name" value="CID_Nrd1_like"/>
    <property type="match status" value="1"/>
</dbReference>
<evidence type="ECO:0000256" key="2">
    <source>
        <dbReference type="ARBA" id="ARBA00022553"/>
    </source>
</evidence>
<evidence type="ECO:0000259" key="10">
    <source>
        <dbReference type="PROSITE" id="PS51391"/>
    </source>
</evidence>
<feature type="compositionally biased region" description="Polar residues" evidence="8">
    <location>
        <begin position="339"/>
        <end position="350"/>
    </location>
</feature>
<feature type="domain" description="CID" evidence="10">
    <location>
        <begin position="1"/>
        <end position="154"/>
    </location>
</feature>
<dbReference type="RefSeq" id="XP_024733262.1">
    <property type="nucleotide sequence ID" value="XM_024880876.1"/>
</dbReference>
<dbReference type="Pfam" id="PF21380">
    <property type="entry name" value="Nrd1-Seb1_dom2"/>
    <property type="match status" value="1"/>
</dbReference>
<dbReference type="Proteomes" id="UP000235371">
    <property type="component" value="Unassembled WGS sequence"/>
</dbReference>
<dbReference type="OrthoDB" id="79367at2759"/>
<dbReference type="SMART" id="SM00360">
    <property type="entry name" value="RRM"/>
    <property type="match status" value="1"/>
</dbReference>
<dbReference type="GO" id="GO:0006369">
    <property type="term" value="P:termination of RNA polymerase II transcription"/>
    <property type="evidence" value="ECO:0007669"/>
    <property type="project" value="UniProtKB-ARBA"/>
</dbReference>
<dbReference type="SMART" id="SM00582">
    <property type="entry name" value="RPR"/>
    <property type="match status" value="1"/>
</dbReference>
<dbReference type="PANTHER" id="PTHR14089:SF2">
    <property type="entry name" value="PRE-MRNA-SPLICING FACTOR CWC2"/>
    <property type="match status" value="1"/>
</dbReference>
<dbReference type="PROSITE" id="PS50102">
    <property type="entry name" value="RRM"/>
    <property type="match status" value="1"/>
</dbReference>
<feature type="region of interest" description="Disordered" evidence="8">
    <location>
        <begin position="599"/>
        <end position="714"/>
    </location>
</feature>
<dbReference type="GO" id="GO:0017070">
    <property type="term" value="F:U6 snRNA binding"/>
    <property type="evidence" value="ECO:0007669"/>
    <property type="project" value="TreeGrafter"/>
</dbReference>
<dbReference type="GO" id="GO:0000974">
    <property type="term" value="C:Prp19 complex"/>
    <property type="evidence" value="ECO:0007669"/>
    <property type="project" value="TreeGrafter"/>
</dbReference>
<dbReference type="GO" id="GO:0036002">
    <property type="term" value="F:pre-mRNA binding"/>
    <property type="evidence" value="ECO:0007669"/>
    <property type="project" value="TreeGrafter"/>
</dbReference>
<keyword evidence="12" id="KW-1185">Reference proteome</keyword>
<accession>A0A2J6SZZ7</accession>
<dbReference type="Pfam" id="PF04818">
    <property type="entry name" value="CID"/>
    <property type="match status" value="1"/>
</dbReference>
<feature type="region of interest" description="Disordered" evidence="8">
    <location>
        <begin position="204"/>
        <end position="230"/>
    </location>
</feature>
<dbReference type="GO" id="GO:0071007">
    <property type="term" value="C:U2-type catalytic step 2 spliceosome"/>
    <property type="evidence" value="ECO:0007669"/>
    <property type="project" value="TreeGrafter"/>
</dbReference>
<feature type="compositionally biased region" description="Pro residues" evidence="8">
    <location>
        <begin position="679"/>
        <end position="691"/>
    </location>
</feature>
<dbReference type="InterPro" id="IPR006569">
    <property type="entry name" value="CID_dom"/>
</dbReference>
<dbReference type="GO" id="GO:0071006">
    <property type="term" value="C:U2-type catalytic step 1 spliceosome"/>
    <property type="evidence" value="ECO:0007669"/>
    <property type="project" value="TreeGrafter"/>
</dbReference>
<organism evidence="11 12">
    <name type="scientific">Hyaloscypha bicolor E</name>
    <dbReference type="NCBI Taxonomy" id="1095630"/>
    <lineage>
        <taxon>Eukaryota</taxon>
        <taxon>Fungi</taxon>
        <taxon>Dikarya</taxon>
        <taxon>Ascomycota</taxon>
        <taxon>Pezizomycotina</taxon>
        <taxon>Leotiomycetes</taxon>
        <taxon>Helotiales</taxon>
        <taxon>Hyaloscyphaceae</taxon>
        <taxon>Hyaloscypha</taxon>
        <taxon>Hyaloscypha bicolor</taxon>
    </lineage>
</organism>
<dbReference type="EMBL" id="KZ613848">
    <property type="protein sequence ID" value="PMD56358.1"/>
    <property type="molecule type" value="Genomic_DNA"/>
</dbReference>
<dbReference type="GO" id="GO:0031124">
    <property type="term" value="P:mRNA 3'-end processing"/>
    <property type="evidence" value="ECO:0007669"/>
    <property type="project" value="UniProtKB-ARBA"/>
</dbReference>
<dbReference type="Gene3D" id="1.25.40.90">
    <property type="match status" value="1"/>
</dbReference>
<evidence type="ECO:0000256" key="4">
    <source>
        <dbReference type="ARBA" id="ARBA00022884"/>
    </source>
</evidence>
<evidence type="ECO:0008006" key="13">
    <source>
        <dbReference type="Google" id="ProtNLM"/>
    </source>
</evidence>
<keyword evidence="3" id="KW-0507">mRNA processing</keyword>
<reference evidence="11 12" key="1">
    <citation type="submission" date="2016-04" db="EMBL/GenBank/DDBJ databases">
        <title>A degradative enzymes factory behind the ericoid mycorrhizal symbiosis.</title>
        <authorList>
            <consortium name="DOE Joint Genome Institute"/>
            <person name="Martino E."/>
            <person name="Morin E."/>
            <person name="Grelet G."/>
            <person name="Kuo A."/>
            <person name="Kohler A."/>
            <person name="Daghino S."/>
            <person name="Barry K."/>
            <person name="Choi C."/>
            <person name="Cichocki N."/>
            <person name="Clum A."/>
            <person name="Copeland A."/>
            <person name="Hainaut M."/>
            <person name="Haridas S."/>
            <person name="Labutti K."/>
            <person name="Lindquist E."/>
            <person name="Lipzen A."/>
            <person name="Khouja H.-R."/>
            <person name="Murat C."/>
            <person name="Ohm R."/>
            <person name="Olson A."/>
            <person name="Spatafora J."/>
            <person name="Veneault-Fourrey C."/>
            <person name="Henrissat B."/>
            <person name="Grigoriev I."/>
            <person name="Martin F."/>
            <person name="Perotto S."/>
        </authorList>
    </citation>
    <scope>NUCLEOTIDE SEQUENCE [LARGE SCALE GENOMIC DNA]</scope>
    <source>
        <strain evidence="11 12">E</strain>
    </source>
</reference>
<evidence type="ECO:0000259" key="9">
    <source>
        <dbReference type="PROSITE" id="PS50102"/>
    </source>
</evidence>
<dbReference type="GO" id="GO:0008380">
    <property type="term" value="P:RNA splicing"/>
    <property type="evidence" value="ECO:0007669"/>
    <property type="project" value="UniProtKB-KW"/>
</dbReference>
<feature type="compositionally biased region" description="Basic and acidic residues" evidence="8">
    <location>
        <begin position="399"/>
        <end position="436"/>
    </location>
</feature>
<evidence type="ECO:0000256" key="7">
    <source>
        <dbReference type="PROSITE-ProRule" id="PRU00176"/>
    </source>
</evidence>
<dbReference type="SUPFAM" id="SSF54928">
    <property type="entry name" value="RNA-binding domain, RBD"/>
    <property type="match status" value="1"/>
</dbReference>
<dbReference type="InterPro" id="IPR000504">
    <property type="entry name" value="RRM_dom"/>
</dbReference>
<evidence type="ECO:0000313" key="11">
    <source>
        <dbReference type="EMBL" id="PMD56358.1"/>
    </source>
</evidence>
<evidence type="ECO:0000256" key="5">
    <source>
        <dbReference type="ARBA" id="ARBA00023187"/>
    </source>
</evidence>
<evidence type="ECO:0000256" key="1">
    <source>
        <dbReference type="ARBA" id="ARBA00004123"/>
    </source>
</evidence>
<gene>
    <name evidence="11" type="ORF">K444DRAFT_616184</name>
</gene>
<dbReference type="GO" id="GO:0010629">
    <property type="term" value="P:negative regulation of gene expression"/>
    <property type="evidence" value="ECO:0007669"/>
    <property type="project" value="UniProtKB-ARBA"/>
</dbReference>
<dbReference type="SUPFAM" id="SSF48464">
    <property type="entry name" value="ENTH/VHS domain"/>
    <property type="match status" value="1"/>
</dbReference>
<proteinExistence type="predicted"/>
<dbReference type="STRING" id="1095630.A0A2J6SZZ7"/>
<dbReference type="InterPro" id="IPR012677">
    <property type="entry name" value="Nucleotide-bd_a/b_plait_sf"/>
</dbReference>
<dbReference type="PROSITE" id="PS51391">
    <property type="entry name" value="CID"/>
    <property type="match status" value="1"/>
</dbReference>
<dbReference type="FunFam" id="1.25.40.90:FF:000026">
    <property type="entry name" value="RNA binding protein Nrd1"/>
    <property type="match status" value="1"/>
</dbReference>
<keyword evidence="3" id="KW-0747">Spliceosome</keyword>
<keyword evidence="4 7" id="KW-0694">RNA-binding</keyword>
<keyword evidence="6" id="KW-0539">Nucleus</keyword>
<evidence type="ECO:0000256" key="6">
    <source>
        <dbReference type="ARBA" id="ARBA00023242"/>
    </source>
</evidence>
<feature type="compositionally biased region" description="Basic and acidic residues" evidence="8">
    <location>
        <begin position="646"/>
        <end position="661"/>
    </location>
</feature>
<dbReference type="GO" id="GO:0031126">
    <property type="term" value="P:sno(s)RNA 3'-end processing"/>
    <property type="evidence" value="ECO:0007669"/>
    <property type="project" value="UniProtKB-ARBA"/>
</dbReference>
<keyword evidence="2" id="KW-0597">Phosphoprotein</keyword>
<comment type="subcellular location">
    <subcellularLocation>
        <location evidence="1">Nucleus</location>
    </subcellularLocation>
</comment>
<dbReference type="InParanoid" id="A0A2J6SZZ7"/>
<protein>
    <recommendedName>
        <fullName evidence="13">RNA-binding domain-containing protein</fullName>
    </recommendedName>
</protein>
<dbReference type="InterPro" id="IPR039171">
    <property type="entry name" value="Cwc2/Slt11"/>
</dbReference>
<dbReference type="GeneID" id="36588953"/>
<dbReference type="InterPro" id="IPR008942">
    <property type="entry name" value="ENTH_VHS"/>
</dbReference>
<sequence>MSSAVAELEAGLQAMLSLKPPGVSGSRIQSITALCTANVQSESVLIQKLYTHFKKAPGTHKLGVLYVVDSVTRKWTEQAKSAGQPINSSAQDGTYAAGVHRVKELLPVLMNDIILSAPGDQKEKIRKLVDIWEKGQTFPLQMLTTFKEKLNVPPQNQSTTPPGSPPADLQKTLGLQQMPVSNPAPAARNTSSILEALANMARQNNTAPPANPTPPKDSQYNVSNSQSNPALSAFNQGIPFPAIPPPVNVPAAAATFASQGMSNGAQNFASNQTNPFAIAPPIAPPSALDPNVQQQLMLIKALSDQGFTPDKIAGIIAVMGNQAPPMMSAGTLPPPPPQFTAQNSSPNAQNGWGARPEESRDRNGTGNGYHEAARSPPGRYRRRSRSRSPPPAWNTRDSPASRRRDEPNYEYGRDSPGRSRGDDRGRGRGRGNDYRQRSPPRRGRSPSPPTRPNGAASKWIGHDPTIPKGSIKVLSRTLFVGGVTSSEQELRNVFERFGKVQTCIVNKDKRHAFVKMISRADAVAAKEAMEKNRTPDSPLRTRWGVGFGPRDCSDYQTGVSVIPTSKLTDADRKWMLTAEYGGSGGKPIESGMVVEEPDIEIGQGVSSKAISRRMQTDKGGNNGPKSSRERDEEETDRHRRGGNQNNRRDDDRREEDHKDRPQAPPSMPPVPAFGMQNPFPFPFPNGMPIMPPGFTFPGQTAAQPAHRPPPGHRS</sequence>
<evidence type="ECO:0000256" key="3">
    <source>
        <dbReference type="ARBA" id="ARBA00022728"/>
    </source>
</evidence>